<dbReference type="WBParaSite" id="PgB02X_g156_t01">
    <property type="protein sequence ID" value="PgB02X_g156_t01"/>
    <property type="gene ID" value="PgB02X_g156"/>
</dbReference>
<dbReference type="GO" id="GO:0016740">
    <property type="term" value="F:transferase activity"/>
    <property type="evidence" value="ECO:0007669"/>
    <property type="project" value="UniProtKB-KW"/>
</dbReference>
<accession>A0A914ZHE5</accession>
<evidence type="ECO:0000313" key="13">
    <source>
        <dbReference type="Proteomes" id="UP000887569"/>
    </source>
</evidence>
<protein>
    <recommendedName>
        <fullName evidence="11">Selenocysteine lyase</fullName>
        <ecNumber evidence="10">4.4.1.16</ecNumber>
    </recommendedName>
</protein>
<keyword evidence="7" id="KW-0663">Pyridoxal phosphate</keyword>
<dbReference type="InterPro" id="IPR000192">
    <property type="entry name" value="Aminotrans_V_dom"/>
</dbReference>
<dbReference type="Gene3D" id="3.90.1150.10">
    <property type="entry name" value="Aspartate Aminotransferase, domain 1"/>
    <property type="match status" value="1"/>
</dbReference>
<feature type="domain" description="Aminotransferase class V" evidence="12">
    <location>
        <begin position="11"/>
        <end position="387"/>
    </location>
</feature>
<keyword evidence="13" id="KW-1185">Reference proteome</keyword>
<comment type="subunit">
    <text evidence="4">Homodimer.</text>
</comment>
<evidence type="ECO:0000256" key="6">
    <source>
        <dbReference type="ARBA" id="ARBA00022679"/>
    </source>
</evidence>
<comment type="subcellular location">
    <subcellularLocation>
        <location evidence="2">Cytoplasm</location>
        <location evidence="2">Cytosol</location>
    </subcellularLocation>
</comment>
<dbReference type="EC" id="4.4.1.16" evidence="10"/>
<evidence type="ECO:0000256" key="5">
    <source>
        <dbReference type="ARBA" id="ARBA00022490"/>
    </source>
</evidence>
<reference evidence="14" key="1">
    <citation type="submission" date="2022-11" db="UniProtKB">
        <authorList>
            <consortium name="WormBaseParasite"/>
        </authorList>
    </citation>
    <scope>IDENTIFICATION</scope>
</reference>
<organism evidence="13 14">
    <name type="scientific">Parascaris univalens</name>
    <name type="common">Nematode worm</name>
    <dbReference type="NCBI Taxonomy" id="6257"/>
    <lineage>
        <taxon>Eukaryota</taxon>
        <taxon>Metazoa</taxon>
        <taxon>Ecdysozoa</taxon>
        <taxon>Nematoda</taxon>
        <taxon>Chromadorea</taxon>
        <taxon>Rhabditida</taxon>
        <taxon>Spirurina</taxon>
        <taxon>Ascaridomorpha</taxon>
        <taxon>Ascaridoidea</taxon>
        <taxon>Ascarididae</taxon>
        <taxon>Parascaris</taxon>
    </lineage>
</organism>
<comment type="function">
    <text evidence="9">Catalyzes the decomposition of L-selenocysteine to L-alanine and elemental selenium.</text>
</comment>
<dbReference type="Proteomes" id="UP000887569">
    <property type="component" value="Unplaced"/>
</dbReference>
<keyword evidence="8" id="KW-0456">Lyase</keyword>
<proteinExistence type="inferred from homology"/>
<evidence type="ECO:0000259" key="12">
    <source>
        <dbReference type="Pfam" id="PF00266"/>
    </source>
</evidence>
<keyword evidence="5" id="KW-0963">Cytoplasm</keyword>
<dbReference type="Gene3D" id="1.10.260.50">
    <property type="match status" value="1"/>
</dbReference>
<dbReference type="GO" id="GO:0009000">
    <property type="term" value="F:selenocysteine lyase activity"/>
    <property type="evidence" value="ECO:0007669"/>
    <property type="project" value="UniProtKB-EC"/>
</dbReference>
<dbReference type="InterPro" id="IPR015421">
    <property type="entry name" value="PyrdxlP-dep_Trfase_major"/>
</dbReference>
<keyword evidence="6" id="KW-0808">Transferase</keyword>
<evidence type="ECO:0000256" key="1">
    <source>
        <dbReference type="ARBA" id="ARBA00001933"/>
    </source>
</evidence>
<dbReference type="AlphaFoldDB" id="A0A914ZHE5"/>
<dbReference type="InterPro" id="IPR015422">
    <property type="entry name" value="PyrdxlP-dep_Trfase_small"/>
</dbReference>
<dbReference type="Pfam" id="PF00266">
    <property type="entry name" value="Aminotran_5"/>
    <property type="match status" value="1"/>
</dbReference>
<dbReference type="InterPro" id="IPR016454">
    <property type="entry name" value="Cysteine_dSase"/>
</dbReference>
<evidence type="ECO:0000256" key="10">
    <source>
        <dbReference type="ARBA" id="ARBA00039054"/>
    </source>
</evidence>
<evidence type="ECO:0000256" key="9">
    <source>
        <dbReference type="ARBA" id="ARBA00037407"/>
    </source>
</evidence>
<dbReference type="Gene3D" id="3.40.640.10">
    <property type="entry name" value="Type I PLP-dependent aspartate aminotransferase-like (Major domain)"/>
    <property type="match status" value="1"/>
</dbReference>
<dbReference type="PANTHER" id="PTHR11601">
    <property type="entry name" value="CYSTEINE DESULFURYLASE FAMILY MEMBER"/>
    <property type="match status" value="1"/>
</dbReference>
<evidence type="ECO:0000313" key="14">
    <source>
        <dbReference type="WBParaSite" id="PgB02X_g156_t01"/>
    </source>
</evidence>
<dbReference type="PIRSF" id="PIRSF005572">
    <property type="entry name" value="NifS"/>
    <property type="match status" value="1"/>
</dbReference>
<dbReference type="InterPro" id="IPR015424">
    <property type="entry name" value="PyrdxlP-dep_Trfase"/>
</dbReference>
<sequence>MAWYIEEQERVYLDYNATTPLEREVENAIAESMKYWANPSSNNPLGMKAKEVIEAARDDVARMMHVNSKEVFFTSGGTEANHWVIYSAMEHFKAIYGREGKPHIVTSSIEHPSILEPLRSLSHKGELEHTEIGVDPSTGIVKLDDLEDALCERTVLVSVMLANNETGVIQPLAQIADIARKAGERYDSRVLVHTDAAQAVGKVDVDPDVLKTDFVTVVGHKFYGPRIGALVIRSEKTVPLQSLFRGGSQEHGKRAGTENTPMIAGLGAACRIVTERLPDFVEHMRDVRDYFEEQLKNALGDAVVIHFATSQRIPNTSSVSFVKYPGNASDLLSKCKSFFASTGAACHAGTNRISAVLSACGILDKVAFRTVRFSFGRESSRVQVDRVVNELKSIAFFGKYGSSLLSAINKGPLPGF</sequence>
<comment type="cofactor">
    <cofactor evidence="1">
        <name>pyridoxal 5'-phosphate</name>
        <dbReference type="ChEBI" id="CHEBI:597326"/>
    </cofactor>
</comment>
<evidence type="ECO:0000256" key="8">
    <source>
        <dbReference type="ARBA" id="ARBA00023239"/>
    </source>
</evidence>
<evidence type="ECO:0000256" key="7">
    <source>
        <dbReference type="ARBA" id="ARBA00022898"/>
    </source>
</evidence>
<comment type="similarity">
    <text evidence="3">Belongs to the class-V pyridoxal-phosphate-dependent aminotransferase family.</text>
</comment>
<evidence type="ECO:0000256" key="4">
    <source>
        <dbReference type="ARBA" id="ARBA00011738"/>
    </source>
</evidence>
<dbReference type="GO" id="GO:0005829">
    <property type="term" value="C:cytosol"/>
    <property type="evidence" value="ECO:0007669"/>
    <property type="project" value="UniProtKB-SubCell"/>
</dbReference>
<evidence type="ECO:0000256" key="3">
    <source>
        <dbReference type="ARBA" id="ARBA00009236"/>
    </source>
</evidence>
<dbReference type="PANTHER" id="PTHR11601:SF62">
    <property type="entry name" value="SELENOCYSTEINE LYASE"/>
    <property type="match status" value="1"/>
</dbReference>
<evidence type="ECO:0000256" key="2">
    <source>
        <dbReference type="ARBA" id="ARBA00004514"/>
    </source>
</evidence>
<evidence type="ECO:0000256" key="11">
    <source>
        <dbReference type="ARBA" id="ARBA00040554"/>
    </source>
</evidence>
<name>A0A914ZHE5_PARUN</name>
<dbReference type="SUPFAM" id="SSF53383">
    <property type="entry name" value="PLP-dependent transferases"/>
    <property type="match status" value="1"/>
</dbReference>